<dbReference type="InterPro" id="IPR001100">
    <property type="entry name" value="Pyr_nuc-diS_OxRdtase"/>
</dbReference>
<dbReference type="InterPro" id="IPR023753">
    <property type="entry name" value="FAD/NAD-binding_dom"/>
</dbReference>
<protein>
    <submittedName>
        <fullName evidence="14">Pyridine nucleotide-disulfide oxidoreductase</fullName>
    </submittedName>
</protein>
<dbReference type="InterPro" id="IPR004099">
    <property type="entry name" value="Pyr_nucl-diS_OxRdtase_dimer"/>
</dbReference>
<proteinExistence type="inferred from homology"/>
<dbReference type="GO" id="GO:0050660">
    <property type="term" value="F:flavin adenine dinucleotide binding"/>
    <property type="evidence" value="ECO:0007669"/>
    <property type="project" value="TreeGrafter"/>
</dbReference>
<dbReference type="GO" id="GO:0003955">
    <property type="term" value="F:NAD(P)H dehydrogenase (quinone) activity"/>
    <property type="evidence" value="ECO:0007669"/>
    <property type="project" value="TreeGrafter"/>
</dbReference>
<dbReference type="AlphaFoldDB" id="A0A8J3TZC3"/>
<evidence type="ECO:0000259" key="12">
    <source>
        <dbReference type="Pfam" id="PF02852"/>
    </source>
</evidence>
<feature type="domain" description="Pyridine nucleotide-disulphide oxidoreductase dimerisation" evidence="12">
    <location>
        <begin position="338"/>
        <end position="448"/>
    </location>
</feature>
<dbReference type="PROSITE" id="PS00076">
    <property type="entry name" value="PYRIDINE_REDOX_1"/>
    <property type="match status" value="1"/>
</dbReference>
<evidence type="ECO:0000313" key="15">
    <source>
        <dbReference type="Proteomes" id="UP000650628"/>
    </source>
</evidence>
<feature type="disulfide bond" description="Redox-active" evidence="10">
    <location>
        <begin position="42"/>
        <end position="47"/>
    </location>
</feature>
<feature type="binding site" evidence="9">
    <location>
        <begin position="171"/>
        <end position="178"/>
    </location>
    <ligand>
        <name>NAD(+)</name>
        <dbReference type="ChEBI" id="CHEBI:57540"/>
    </ligand>
</feature>
<dbReference type="PRINTS" id="PR00368">
    <property type="entry name" value="FADPNR"/>
</dbReference>
<evidence type="ECO:0000256" key="9">
    <source>
        <dbReference type="PIRSR" id="PIRSR000350-3"/>
    </source>
</evidence>
<evidence type="ECO:0000256" key="10">
    <source>
        <dbReference type="PIRSR" id="PIRSR000350-4"/>
    </source>
</evidence>
<evidence type="ECO:0000313" key="14">
    <source>
        <dbReference type="EMBL" id="GII29955.1"/>
    </source>
</evidence>
<dbReference type="PIRSF" id="PIRSF000350">
    <property type="entry name" value="Mercury_reductase_MerA"/>
    <property type="match status" value="1"/>
</dbReference>
<sequence>MNVDVLVIGFGKGGKTLAATMGRLGRRVVMVEQSDQMYGGTCINIGCVPTKALVHHAESRRRDDTAQEWYQQAVGTVEKLTTLLRGKNFQMLDTIDTVTVVTGRARFVGPKTVEVGAGADRLTINAETIVVNTGSEPMIPDIPGLRTSKYATTSTDLISTTELPRRLAVLGGGYLGIEFAAMYRRFGAEVTVLEVSPQILRREDDDVAAAAVDILVGQGITLVTGAQVTEVRDGDDSATVVYEKDGRRLTLEADSILVATGRSPATRGLGLEAAGVRTTGRGAIEVDEHLRTSRGHIFAVGDVNGGPQFTYISLDDNRIVADQLIGTGARSTADRQAVPHTLFMTPPLSTVGLTERQARDQGHTVKIASKPIAEIAAMPRARIVEETRGLMKFVIDAGTDRILGAALLSVDSQELINTVALAMRHAVTAGELRDTIYTHPSSTEGFNEVLAAAS</sequence>
<keyword evidence="6" id="KW-1015">Disulfide bond</keyword>
<dbReference type="SUPFAM" id="SSF55424">
    <property type="entry name" value="FAD/NAD-linked reductases, dimerisation (C-terminal) domain"/>
    <property type="match status" value="1"/>
</dbReference>
<organism evidence="14 15">
    <name type="scientific">Planotetraspora mira</name>
    <dbReference type="NCBI Taxonomy" id="58121"/>
    <lineage>
        <taxon>Bacteria</taxon>
        <taxon>Bacillati</taxon>
        <taxon>Actinomycetota</taxon>
        <taxon>Actinomycetes</taxon>
        <taxon>Streptosporangiales</taxon>
        <taxon>Streptosporangiaceae</taxon>
        <taxon>Planotetraspora</taxon>
    </lineage>
</organism>
<reference evidence="14 15" key="1">
    <citation type="submission" date="2021-01" db="EMBL/GenBank/DDBJ databases">
        <title>Whole genome shotgun sequence of Planotetraspora mira NBRC 15435.</title>
        <authorList>
            <person name="Komaki H."/>
            <person name="Tamura T."/>
        </authorList>
    </citation>
    <scope>NUCLEOTIDE SEQUENCE [LARGE SCALE GENOMIC DNA]</scope>
    <source>
        <strain evidence="14 15">NBRC 15435</strain>
    </source>
</reference>
<comment type="caution">
    <text evidence="14">The sequence shown here is derived from an EMBL/GenBank/DDBJ whole genome shotgun (WGS) entry which is preliminary data.</text>
</comment>
<feature type="binding site" evidence="9">
    <location>
        <begin position="133"/>
        <end position="135"/>
    </location>
    <ligand>
        <name>FAD</name>
        <dbReference type="ChEBI" id="CHEBI:57692"/>
    </ligand>
</feature>
<evidence type="ECO:0000256" key="7">
    <source>
        <dbReference type="ARBA" id="ARBA00023284"/>
    </source>
</evidence>
<evidence type="ECO:0000256" key="1">
    <source>
        <dbReference type="ARBA" id="ARBA00007532"/>
    </source>
</evidence>
<keyword evidence="3 9" id="KW-0274">FAD</keyword>
<dbReference type="Gene3D" id="3.30.390.30">
    <property type="match status" value="1"/>
</dbReference>
<keyword evidence="7 11" id="KW-0676">Redox-active center</keyword>
<dbReference type="PRINTS" id="PR00411">
    <property type="entry name" value="PNDRDTASEI"/>
</dbReference>
<dbReference type="GO" id="GO:0016668">
    <property type="term" value="F:oxidoreductase activity, acting on a sulfur group of donors, NAD(P) as acceptor"/>
    <property type="evidence" value="ECO:0007669"/>
    <property type="project" value="InterPro"/>
</dbReference>
<evidence type="ECO:0000256" key="11">
    <source>
        <dbReference type="RuleBase" id="RU003691"/>
    </source>
</evidence>
<dbReference type="InterPro" id="IPR036188">
    <property type="entry name" value="FAD/NAD-bd_sf"/>
</dbReference>
<keyword evidence="5 11" id="KW-0560">Oxidoreductase</keyword>
<comment type="similarity">
    <text evidence="1 11">Belongs to the class-I pyridine nucleotide-disulfide oxidoreductase family.</text>
</comment>
<feature type="binding site" evidence="9">
    <location>
        <position position="302"/>
    </location>
    <ligand>
        <name>FAD</name>
        <dbReference type="ChEBI" id="CHEBI:57692"/>
    </ligand>
</feature>
<accession>A0A8J3TZC3</accession>
<comment type="cofactor">
    <cofactor evidence="9">
        <name>FAD</name>
        <dbReference type="ChEBI" id="CHEBI:57692"/>
    </cofactor>
    <text evidence="9">Binds 1 FAD per subunit.</text>
</comment>
<evidence type="ECO:0000256" key="4">
    <source>
        <dbReference type="ARBA" id="ARBA00022857"/>
    </source>
</evidence>
<feature type="active site" description="Proton acceptor" evidence="8">
    <location>
        <position position="439"/>
    </location>
</feature>
<evidence type="ECO:0000256" key="3">
    <source>
        <dbReference type="ARBA" id="ARBA00022827"/>
    </source>
</evidence>
<keyword evidence="4" id="KW-0521">NADP</keyword>
<evidence type="ECO:0000256" key="5">
    <source>
        <dbReference type="ARBA" id="ARBA00023002"/>
    </source>
</evidence>
<evidence type="ECO:0000256" key="8">
    <source>
        <dbReference type="PIRSR" id="PIRSR000350-2"/>
    </source>
</evidence>
<feature type="binding site" evidence="9">
    <location>
        <position position="51"/>
    </location>
    <ligand>
        <name>FAD</name>
        <dbReference type="ChEBI" id="CHEBI:57692"/>
    </ligand>
</feature>
<dbReference type="InterPro" id="IPR016156">
    <property type="entry name" value="FAD/NAD-linked_Rdtase_dimer_sf"/>
</dbReference>
<evidence type="ECO:0000256" key="2">
    <source>
        <dbReference type="ARBA" id="ARBA00022630"/>
    </source>
</evidence>
<gene>
    <name evidence="14" type="ORF">Pmi06nite_33970</name>
</gene>
<keyword evidence="15" id="KW-1185">Reference proteome</keyword>
<dbReference type="Proteomes" id="UP000650628">
    <property type="component" value="Unassembled WGS sequence"/>
</dbReference>
<keyword evidence="9" id="KW-0547">Nucleotide-binding</keyword>
<evidence type="ECO:0000259" key="13">
    <source>
        <dbReference type="Pfam" id="PF07992"/>
    </source>
</evidence>
<feature type="binding site" evidence="9">
    <location>
        <position position="261"/>
    </location>
    <ligand>
        <name>NAD(+)</name>
        <dbReference type="ChEBI" id="CHEBI:57540"/>
    </ligand>
</feature>
<dbReference type="InterPro" id="IPR012999">
    <property type="entry name" value="Pyr_OxRdtase_I_AS"/>
</dbReference>
<dbReference type="PANTHER" id="PTHR43014">
    <property type="entry name" value="MERCURIC REDUCTASE"/>
    <property type="match status" value="1"/>
</dbReference>
<dbReference type="Pfam" id="PF02852">
    <property type="entry name" value="Pyr_redox_dim"/>
    <property type="match status" value="1"/>
</dbReference>
<dbReference type="EMBL" id="BOOO01000017">
    <property type="protein sequence ID" value="GII29955.1"/>
    <property type="molecule type" value="Genomic_DNA"/>
</dbReference>
<evidence type="ECO:0000256" key="6">
    <source>
        <dbReference type="ARBA" id="ARBA00023157"/>
    </source>
</evidence>
<dbReference type="SUPFAM" id="SSF51905">
    <property type="entry name" value="FAD/NAD(P)-binding domain"/>
    <property type="match status" value="1"/>
</dbReference>
<keyword evidence="2 11" id="KW-0285">Flavoprotein</keyword>
<name>A0A8J3TZC3_9ACTN</name>
<feature type="binding site" evidence="9">
    <location>
        <position position="194"/>
    </location>
    <ligand>
        <name>NAD(+)</name>
        <dbReference type="ChEBI" id="CHEBI:57540"/>
    </ligand>
</feature>
<keyword evidence="9" id="KW-0520">NAD</keyword>
<dbReference type="PANTHER" id="PTHR43014:SF4">
    <property type="entry name" value="PYRIDINE NUCLEOTIDE-DISULFIDE OXIDOREDUCTASE RCLA-RELATED"/>
    <property type="match status" value="1"/>
</dbReference>
<feature type="domain" description="FAD/NAD(P)-binding" evidence="13">
    <location>
        <begin position="4"/>
        <end position="312"/>
    </location>
</feature>
<dbReference type="FunFam" id="3.30.390.30:FF:000001">
    <property type="entry name" value="Dihydrolipoyl dehydrogenase"/>
    <property type="match status" value="1"/>
</dbReference>
<dbReference type="Pfam" id="PF07992">
    <property type="entry name" value="Pyr_redox_2"/>
    <property type="match status" value="1"/>
</dbReference>
<dbReference type="Gene3D" id="3.50.50.60">
    <property type="entry name" value="FAD/NAD(P)-binding domain"/>
    <property type="match status" value="2"/>
</dbReference>